<accession>A0A6C0PCM8</accession>
<organism evidence="2 3">
    <name type="scientific">Paenibacillus rhizovicinus</name>
    <dbReference type="NCBI Taxonomy" id="2704463"/>
    <lineage>
        <taxon>Bacteria</taxon>
        <taxon>Bacillati</taxon>
        <taxon>Bacillota</taxon>
        <taxon>Bacilli</taxon>
        <taxon>Bacillales</taxon>
        <taxon>Paenibacillaceae</taxon>
        <taxon>Paenibacillus</taxon>
    </lineage>
</organism>
<evidence type="ECO:0000313" key="2">
    <source>
        <dbReference type="EMBL" id="QHW34882.1"/>
    </source>
</evidence>
<dbReference type="AlphaFoldDB" id="A0A6C0PCM8"/>
<dbReference type="KEGG" id="prz:GZH47_02435"/>
<keyword evidence="3" id="KW-1185">Reference proteome</keyword>
<proteinExistence type="predicted"/>
<dbReference type="Proteomes" id="UP000479114">
    <property type="component" value="Chromosome"/>
</dbReference>
<evidence type="ECO:0000313" key="3">
    <source>
        <dbReference type="Proteomes" id="UP000479114"/>
    </source>
</evidence>
<reference evidence="2 3" key="1">
    <citation type="submission" date="2020-02" db="EMBL/GenBank/DDBJ databases">
        <title>Paenibacillus sp. nov., isolated from rhizosphere soil of tomato.</title>
        <authorList>
            <person name="Weon H.-Y."/>
            <person name="Lee S.A."/>
        </authorList>
    </citation>
    <scope>NUCLEOTIDE SEQUENCE [LARGE SCALE GENOMIC DNA]</scope>
    <source>
        <strain evidence="2 3">14171R-81</strain>
    </source>
</reference>
<protein>
    <submittedName>
        <fullName evidence="2">DUF1854 domain-containing protein</fullName>
    </submittedName>
</protein>
<sequence>MEKLTDTAKPTSDLSDAANINYLTRSNAVFAKTAGQMLAVTVDGAEHPAVYVHCSFPHTNKRIYLSVRNIENKEIGMIRSLDDFPEETAKLLEEQVRIRYFAPEITKVLRVKEEFGYAYWETETTAGLCRFTVRGGGGNTKLITATRLLVTDVDGNRFVIPDLSSLSDKEYRMVEMCM</sequence>
<feature type="domain" description="DUF1854" evidence="1">
    <location>
        <begin position="50"/>
        <end position="174"/>
    </location>
</feature>
<dbReference type="Pfam" id="PF08909">
    <property type="entry name" value="DUF1854"/>
    <property type="match status" value="1"/>
</dbReference>
<name>A0A6C0PCM8_9BACL</name>
<gene>
    <name evidence="2" type="ORF">GZH47_02435</name>
</gene>
<dbReference type="EMBL" id="CP048286">
    <property type="protein sequence ID" value="QHW34882.1"/>
    <property type="molecule type" value="Genomic_DNA"/>
</dbReference>
<evidence type="ECO:0000259" key="1">
    <source>
        <dbReference type="Pfam" id="PF08909"/>
    </source>
</evidence>
<dbReference type="InterPro" id="IPR015005">
    <property type="entry name" value="DUF1854"/>
</dbReference>